<dbReference type="InterPro" id="IPR006634">
    <property type="entry name" value="TLC-dom"/>
</dbReference>
<dbReference type="PROSITE" id="PS50922">
    <property type="entry name" value="TLC"/>
    <property type="match status" value="1"/>
</dbReference>
<keyword evidence="4 5" id="KW-0472">Membrane</keyword>
<comment type="subcellular location">
    <subcellularLocation>
        <location evidence="1">Membrane</location>
        <topology evidence="1">Multi-pass membrane protein</topology>
    </subcellularLocation>
</comment>
<evidence type="ECO:0000256" key="3">
    <source>
        <dbReference type="ARBA" id="ARBA00022989"/>
    </source>
</evidence>
<feature type="transmembrane region" description="Helical" evidence="6">
    <location>
        <begin position="211"/>
        <end position="233"/>
    </location>
</feature>
<feature type="transmembrane region" description="Helical" evidence="6">
    <location>
        <begin position="12"/>
        <end position="33"/>
    </location>
</feature>
<dbReference type="SMART" id="SM00724">
    <property type="entry name" value="TLC"/>
    <property type="match status" value="1"/>
</dbReference>
<proteinExistence type="predicted"/>
<accession>A0A913Y458</accession>
<feature type="transmembrane region" description="Helical" evidence="6">
    <location>
        <begin position="140"/>
        <end position="157"/>
    </location>
</feature>
<evidence type="ECO:0000259" key="7">
    <source>
        <dbReference type="PROSITE" id="PS50922"/>
    </source>
</evidence>
<evidence type="ECO:0000313" key="8">
    <source>
        <dbReference type="EnsemblMetazoa" id="XP_020914832.1"/>
    </source>
</evidence>
<dbReference type="PANTHER" id="PTHR13439:SF4">
    <property type="entry name" value="TLC DOMAIN-CONTAINING PROTEIN"/>
    <property type="match status" value="1"/>
</dbReference>
<keyword evidence="2 5" id="KW-0812">Transmembrane</keyword>
<dbReference type="OMA" id="WPWAFEA"/>
<dbReference type="GO" id="GO:0007009">
    <property type="term" value="P:plasma membrane organization"/>
    <property type="evidence" value="ECO:0007669"/>
    <property type="project" value="TreeGrafter"/>
</dbReference>
<dbReference type="GO" id="GO:0055091">
    <property type="term" value="P:phospholipid homeostasis"/>
    <property type="evidence" value="ECO:0007669"/>
    <property type="project" value="TreeGrafter"/>
</dbReference>
<dbReference type="PANTHER" id="PTHR13439">
    <property type="entry name" value="CT120 PROTEIN"/>
    <property type="match status" value="1"/>
</dbReference>
<dbReference type="Pfam" id="PF03798">
    <property type="entry name" value="TRAM_LAG1_CLN8"/>
    <property type="match status" value="1"/>
</dbReference>
<feature type="transmembrane region" description="Helical" evidence="6">
    <location>
        <begin position="53"/>
        <end position="72"/>
    </location>
</feature>
<dbReference type="InterPro" id="IPR050846">
    <property type="entry name" value="TLCD"/>
</dbReference>
<dbReference type="EnsemblMetazoa" id="XM_021059173.2">
    <property type="protein sequence ID" value="XP_020914832.1"/>
    <property type="gene ID" value="LOC110252360"/>
</dbReference>
<evidence type="ECO:0000256" key="2">
    <source>
        <dbReference type="ARBA" id="ARBA00022692"/>
    </source>
</evidence>
<evidence type="ECO:0000256" key="6">
    <source>
        <dbReference type="SAM" id="Phobius"/>
    </source>
</evidence>
<organism evidence="8 9">
    <name type="scientific">Exaiptasia diaphana</name>
    <name type="common">Tropical sea anemone</name>
    <name type="synonym">Aiptasia pulchella</name>
    <dbReference type="NCBI Taxonomy" id="2652724"/>
    <lineage>
        <taxon>Eukaryota</taxon>
        <taxon>Metazoa</taxon>
        <taxon>Cnidaria</taxon>
        <taxon>Anthozoa</taxon>
        <taxon>Hexacorallia</taxon>
        <taxon>Actiniaria</taxon>
        <taxon>Aiptasiidae</taxon>
        <taxon>Exaiptasia</taxon>
    </lineage>
</organism>
<dbReference type="Proteomes" id="UP000887567">
    <property type="component" value="Unplaced"/>
</dbReference>
<dbReference type="GO" id="GO:0071709">
    <property type="term" value="P:membrane assembly"/>
    <property type="evidence" value="ECO:0007669"/>
    <property type="project" value="TreeGrafter"/>
</dbReference>
<feature type="transmembrane region" description="Helical" evidence="6">
    <location>
        <begin position="178"/>
        <end position="199"/>
    </location>
</feature>
<reference evidence="8" key="1">
    <citation type="submission" date="2022-11" db="UniProtKB">
        <authorList>
            <consortium name="EnsemblMetazoa"/>
        </authorList>
    </citation>
    <scope>IDENTIFICATION</scope>
</reference>
<dbReference type="RefSeq" id="XP_020914832.1">
    <property type="nucleotide sequence ID" value="XM_021059173.2"/>
</dbReference>
<feature type="transmembrane region" description="Helical" evidence="6">
    <location>
        <begin position="116"/>
        <end position="134"/>
    </location>
</feature>
<dbReference type="GO" id="GO:0005886">
    <property type="term" value="C:plasma membrane"/>
    <property type="evidence" value="ECO:0007669"/>
    <property type="project" value="TreeGrafter"/>
</dbReference>
<evidence type="ECO:0000256" key="4">
    <source>
        <dbReference type="ARBA" id="ARBA00023136"/>
    </source>
</evidence>
<keyword evidence="9" id="KW-1185">Reference proteome</keyword>
<evidence type="ECO:0000313" key="9">
    <source>
        <dbReference type="Proteomes" id="UP000887567"/>
    </source>
</evidence>
<evidence type="ECO:0000256" key="5">
    <source>
        <dbReference type="PROSITE-ProRule" id="PRU00205"/>
    </source>
</evidence>
<feature type="transmembrane region" description="Helical" evidence="6">
    <location>
        <begin position="88"/>
        <end position="109"/>
    </location>
</feature>
<dbReference type="OrthoDB" id="10266980at2759"/>
<name>A0A913Y458_EXADI</name>
<feature type="domain" description="TLC" evidence="7">
    <location>
        <begin position="45"/>
        <end position="241"/>
    </location>
</feature>
<protein>
    <recommendedName>
        <fullName evidence="7">TLC domain-containing protein</fullName>
    </recommendedName>
</protein>
<dbReference type="GeneID" id="110252360"/>
<dbReference type="AlphaFoldDB" id="A0A913Y458"/>
<keyword evidence="3 6" id="KW-1133">Transmembrane helix</keyword>
<sequence>MTMELPSIQSALGTVVASFVSIRIFSAVLKVNVHYPISIRVGPPRKKWLYRNIWISLIHSTLTAVLSVYSFFNEPDMLTDMVQKWSTFAYYLVCVSLGYFFHDILDLICNDMKNSGGLLIHHVVVIGAFSLAVFHQAYLGFAMCSLLIEVNSVFLHARRLMSFHNVSKTSLKYEINGLLMLFSFIAFRFLTSGWMVNFVIQNRHVLPRAVTIYGCIAMGILIIVNIILFLTIWNADFKKRIQKKDQN</sequence>
<dbReference type="KEGG" id="epa:110252360"/>
<evidence type="ECO:0000256" key="1">
    <source>
        <dbReference type="ARBA" id="ARBA00004141"/>
    </source>
</evidence>
<dbReference type="GO" id="GO:0097035">
    <property type="term" value="P:regulation of membrane lipid distribution"/>
    <property type="evidence" value="ECO:0007669"/>
    <property type="project" value="TreeGrafter"/>
</dbReference>